<organism evidence="8 9">
    <name type="scientific">Aerophobetes bacterium</name>
    <dbReference type="NCBI Taxonomy" id="2030807"/>
    <lineage>
        <taxon>Bacteria</taxon>
        <taxon>Candidatus Aerophobota</taxon>
    </lineage>
</organism>
<keyword evidence="2 6" id="KW-0349">Heme</keyword>
<dbReference type="CDD" id="cd16378">
    <property type="entry name" value="CcmH_N"/>
    <property type="match status" value="1"/>
</dbReference>
<keyword evidence="6" id="KW-1133">Transmembrane helix</keyword>
<feature type="domain" description="CcmH/CycL/Ccl2/NrfF N-terminal" evidence="7">
    <location>
        <begin position="29"/>
        <end position="129"/>
    </location>
</feature>
<evidence type="ECO:0000313" key="9">
    <source>
        <dbReference type="Proteomes" id="UP000316517"/>
    </source>
</evidence>
<evidence type="ECO:0000313" key="8">
    <source>
        <dbReference type="EMBL" id="TET28084.1"/>
    </source>
</evidence>
<dbReference type="GO" id="GO:0005886">
    <property type="term" value="C:plasma membrane"/>
    <property type="evidence" value="ECO:0007669"/>
    <property type="project" value="TreeGrafter"/>
</dbReference>
<keyword evidence="4 6" id="KW-0732">Signal</keyword>
<keyword evidence="5 6" id="KW-0408">Iron</keyword>
<evidence type="ECO:0000256" key="2">
    <source>
        <dbReference type="ARBA" id="ARBA00022617"/>
    </source>
</evidence>
<dbReference type="Proteomes" id="UP000316517">
    <property type="component" value="Unassembled WGS sequence"/>
</dbReference>
<dbReference type="Gene3D" id="1.10.8.640">
    <property type="entry name" value="Cytochrome C biogenesis protein"/>
    <property type="match status" value="1"/>
</dbReference>
<comment type="function">
    <text evidence="6">Possible subunit of a heme lyase.</text>
</comment>
<dbReference type="EMBL" id="SOJT01000150">
    <property type="protein sequence ID" value="TET28084.1"/>
    <property type="molecule type" value="Genomic_DNA"/>
</dbReference>
<dbReference type="PANTHER" id="PTHR47870">
    <property type="entry name" value="CYTOCHROME C-TYPE BIOGENESIS PROTEIN CCMH"/>
    <property type="match status" value="1"/>
</dbReference>
<name>A0A523TCM4_UNCAE</name>
<dbReference type="InterPro" id="IPR005616">
    <property type="entry name" value="CcmH/CycL/Ccl2/NrfF_N"/>
</dbReference>
<comment type="similarity">
    <text evidence="1 6">Belongs to the CcmH/CycL/Ccl2/NrfF family.</text>
</comment>
<reference evidence="8 9" key="1">
    <citation type="submission" date="2019-03" db="EMBL/GenBank/DDBJ databases">
        <title>Metabolic potential of uncultured bacteria and archaea associated with petroleum seepage in deep-sea sediments.</title>
        <authorList>
            <person name="Dong X."/>
            <person name="Hubert C."/>
        </authorList>
    </citation>
    <scope>NUCLEOTIDE SEQUENCE [LARGE SCALE GENOMIC DNA]</scope>
    <source>
        <strain evidence="8">E44_bin3</strain>
    </source>
</reference>
<dbReference type="Pfam" id="PF03918">
    <property type="entry name" value="CcmH"/>
    <property type="match status" value="1"/>
</dbReference>
<protein>
    <recommendedName>
        <fullName evidence="6">Cytochrome c-type biogenesis protein</fullName>
    </recommendedName>
</protein>
<evidence type="ECO:0000256" key="4">
    <source>
        <dbReference type="ARBA" id="ARBA00022729"/>
    </source>
</evidence>
<proteinExistence type="inferred from homology"/>
<dbReference type="InterPro" id="IPR038297">
    <property type="entry name" value="CcmH/CycL/NrfF/Ccl2_sf"/>
</dbReference>
<gene>
    <name evidence="8" type="ORF">E3J68_03440</name>
</gene>
<sequence>MRSKRIVTFILLFFLLSLFIFVNLALALTVDDISSNLICPCGCGKMLDVCEMESAREMRVLIGEMIDEGQDKDQIINYFVGQYGEKVLAAPGKKGFNLIAWVAPFLVIGLGAGIIWLAIAKWALRGKIEEPKRKNTGQGQRDKKYTDKLKKELEEFKF</sequence>
<evidence type="ECO:0000256" key="3">
    <source>
        <dbReference type="ARBA" id="ARBA00022723"/>
    </source>
</evidence>
<accession>A0A523TCM4</accession>
<comment type="caution">
    <text evidence="8">The sequence shown here is derived from an EMBL/GenBank/DDBJ whole genome shotgun (WGS) entry which is preliminary data.</text>
</comment>
<dbReference type="AlphaFoldDB" id="A0A523TCM4"/>
<dbReference type="InterPro" id="IPR051263">
    <property type="entry name" value="C-type_cytochrome_biogenesis"/>
</dbReference>
<evidence type="ECO:0000259" key="7">
    <source>
        <dbReference type="Pfam" id="PF03918"/>
    </source>
</evidence>
<feature type="transmembrane region" description="Helical" evidence="6">
    <location>
        <begin position="98"/>
        <end position="124"/>
    </location>
</feature>
<evidence type="ECO:0000256" key="6">
    <source>
        <dbReference type="RuleBase" id="RU364112"/>
    </source>
</evidence>
<evidence type="ECO:0000256" key="1">
    <source>
        <dbReference type="ARBA" id="ARBA00010342"/>
    </source>
</evidence>
<evidence type="ECO:0000256" key="5">
    <source>
        <dbReference type="ARBA" id="ARBA00023004"/>
    </source>
</evidence>
<dbReference type="GO" id="GO:0046872">
    <property type="term" value="F:metal ion binding"/>
    <property type="evidence" value="ECO:0007669"/>
    <property type="project" value="UniProtKB-KW"/>
</dbReference>
<keyword evidence="3 6" id="KW-0479">Metal-binding</keyword>
<keyword evidence="6" id="KW-0812">Transmembrane</keyword>
<keyword evidence="6" id="KW-0472">Membrane</keyword>
<dbReference type="PANTHER" id="PTHR47870:SF4">
    <property type="entry name" value="CYTOCHROME C-TYPE BIOGENESIS PROTEIN CYCH"/>
    <property type="match status" value="1"/>
</dbReference>